<dbReference type="RefSeq" id="WP_321566236.1">
    <property type="nucleotide sequence ID" value="NZ_CP139558.1"/>
</dbReference>
<evidence type="ECO:0000259" key="4">
    <source>
        <dbReference type="Pfam" id="PF13472"/>
    </source>
</evidence>
<feature type="compositionally biased region" description="Polar residues" evidence="3">
    <location>
        <begin position="437"/>
        <end position="447"/>
    </location>
</feature>
<dbReference type="CDD" id="cd01821">
    <property type="entry name" value="Rhamnogalacturan_acetylesterase_like"/>
    <property type="match status" value="1"/>
</dbReference>
<feature type="domain" description="SGNH hydrolase-type esterase" evidence="4">
    <location>
        <begin position="203"/>
        <end position="366"/>
    </location>
</feature>
<reference evidence="6 7" key="1">
    <citation type="submission" date="2023-11" db="EMBL/GenBank/DDBJ databases">
        <title>Analysis of the Genomes of Mucilaginibacter gossypii cycad 4 and M. sabulilitoris SNA2: microbes with the potential for plant growth promotion.</title>
        <authorList>
            <person name="Hirsch A.M."/>
            <person name="Humm E."/>
            <person name="Rubbi M."/>
            <person name="Del Vecchio G."/>
            <person name="Ha S.M."/>
            <person name="Pellegrini M."/>
            <person name="Gunsalus R.P."/>
        </authorList>
    </citation>
    <scope>NUCLEOTIDE SEQUENCE [LARGE SCALE GENOMIC DNA]</scope>
    <source>
        <strain evidence="6 7">SNA2</strain>
    </source>
</reference>
<dbReference type="Proteomes" id="UP001324380">
    <property type="component" value="Chromosome"/>
</dbReference>
<dbReference type="SUPFAM" id="SSF49785">
    <property type="entry name" value="Galactose-binding domain-like"/>
    <property type="match status" value="1"/>
</dbReference>
<keyword evidence="7" id="KW-1185">Reference proteome</keyword>
<gene>
    <name evidence="6" type="ORF">SNE25_19535</name>
</gene>
<evidence type="ECO:0000256" key="2">
    <source>
        <dbReference type="ARBA" id="ARBA00022801"/>
    </source>
</evidence>
<evidence type="ECO:0000256" key="1">
    <source>
        <dbReference type="ARBA" id="ARBA00008668"/>
    </source>
</evidence>
<keyword evidence="2" id="KW-0378">Hydrolase</keyword>
<dbReference type="InterPro" id="IPR013830">
    <property type="entry name" value="SGNH_hydro"/>
</dbReference>
<feature type="domain" description="Beta-agarase/YXIM esterase-like galactose-binding" evidence="5">
    <location>
        <begin position="34"/>
        <end position="123"/>
    </location>
</feature>
<dbReference type="InterPro" id="IPR049033">
    <property type="entry name" value="AGA-YXIM_GBD"/>
</dbReference>
<dbReference type="InterPro" id="IPR036514">
    <property type="entry name" value="SGNH_hydro_sf"/>
</dbReference>
<dbReference type="Gene3D" id="2.60.120.430">
    <property type="entry name" value="Galactose-binding lectin"/>
    <property type="match status" value="1"/>
</dbReference>
<sequence>MIKLPYKILLCFFCILLWFVSPISLFAQEEKTSFKFDFGSKKAAPGYKKAGPNDVFNDAKGYGFDFGAKVIAVTRDDRKKITGEYVTSNKPFYFSVNVPEGNYKVTLTVGDINGIGNITVRAESRRLMLEKIKTKNEVKKLSFIVNIRKPSISTGGKVSLKPRELGKYDWDDKLSLEFNGSKPCVDALEIEKVDNQVTVYLAGNSTVVDQDDEPWCSWGQMITRFFKPGVAIADHAESGLSLGSFLSSHRLDKVLSIIGPGDYLFIEFGHNDQKEKGPEDGAYKSYTDRFKLFVNKTREKKAIPVIVTSTSRRAFNDSDKVVNTLGDYPDAARKVATELSVPLIDLNAMTAKFYEALGNEGSKKAFVWYPANSFPNQPKDLADNTHFNTYGAYELAKCVIEGIKSNHLGIAHYIIDGPPFDPSHPDSPEKFSLPASPKNSTIKPDGN</sequence>
<evidence type="ECO:0000259" key="5">
    <source>
        <dbReference type="Pfam" id="PF21254"/>
    </source>
</evidence>
<evidence type="ECO:0000256" key="3">
    <source>
        <dbReference type="SAM" id="MobiDB-lite"/>
    </source>
</evidence>
<dbReference type="Pfam" id="PF21254">
    <property type="entry name" value="AGA-YXIM_GBD"/>
    <property type="match status" value="1"/>
</dbReference>
<evidence type="ECO:0000313" key="7">
    <source>
        <dbReference type="Proteomes" id="UP001324380"/>
    </source>
</evidence>
<dbReference type="PANTHER" id="PTHR43695">
    <property type="entry name" value="PUTATIVE (AFU_ORTHOLOGUE AFUA_2G17250)-RELATED"/>
    <property type="match status" value="1"/>
</dbReference>
<dbReference type="Gene3D" id="3.40.50.1110">
    <property type="entry name" value="SGNH hydrolase"/>
    <property type="match status" value="1"/>
</dbReference>
<proteinExistence type="inferred from homology"/>
<dbReference type="EMBL" id="CP139558">
    <property type="protein sequence ID" value="WPU97152.1"/>
    <property type="molecule type" value="Genomic_DNA"/>
</dbReference>
<name>A0ABZ0TW90_9SPHI</name>
<accession>A0ABZ0TW90</accession>
<dbReference type="InterPro" id="IPR037459">
    <property type="entry name" value="RhgT-like"/>
</dbReference>
<comment type="similarity">
    <text evidence="1">Belongs to the 'GDSL' lipolytic enzyme family.</text>
</comment>
<dbReference type="InterPro" id="IPR008979">
    <property type="entry name" value="Galactose-bd-like_sf"/>
</dbReference>
<dbReference type="PANTHER" id="PTHR43695:SF1">
    <property type="entry name" value="RHAMNOGALACTURONAN ACETYLESTERASE"/>
    <property type="match status" value="1"/>
</dbReference>
<dbReference type="Pfam" id="PF13472">
    <property type="entry name" value="Lipase_GDSL_2"/>
    <property type="match status" value="1"/>
</dbReference>
<evidence type="ECO:0000313" key="6">
    <source>
        <dbReference type="EMBL" id="WPU97152.1"/>
    </source>
</evidence>
<dbReference type="SUPFAM" id="SSF52266">
    <property type="entry name" value="SGNH hydrolase"/>
    <property type="match status" value="1"/>
</dbReference>
<protein>
    <submittedName>
        <fullName evidence="6">Rhamnogalacturonan acetylesterase</fullName>
    </submittedName>
</protein>
<organism evidence="6 7">
    <name type="scientific">Mucilaginibacter sabulilitoris</name>
    <dbReference type="NCBI Taxonomy" id="1173583"/>
    <lineage>
        <taxon>Bacteria</taxon>
        <taxon>Pseudomonadati</taxon>
        <taxon>Bacteroidota</taxon>
        <taxon>Sphingobacteriia</taxon>
        <taxon>Sphingobacteriales</taxon>
        <taxon>Sphingobacteriaceae</taxon>
        <taxon>Mucilaginibacter</taxon>
    </lineage>
</organism>
<feature type="region of interest" description="Disordered" evidence="3">
    <location>
        <begin position="419"/>
        <end position="447"/>
    </location>
</feature>